<dbReference type="STRING" id="1484053.SAMN05444274_10757"/>
<dbReference type="SUPFAM" id="SSF101967">
    <property type="entry name" value="Adhesin YadA, collagen-binding domain"/>
    <property type="match status" value="1"/>
</dbReference>
<evidence type="ECO:0000256" key="1">
    <source>
        <dbReference type="SAM" id="MobiDB-lite"/>
    </source>
</evidence>
<feature type="region of interest" description="Disordered" evidence="1">
    <location>
        <begin position="61"/>
        <end position="80"/>
    </location>
</feature>
<dbReference type="AlphaFoldDB" id="A0A1M5DDU1"/>
<accession>A0A1M5DDU1</accession>
<organism evidence="2 3">
    <name type="scientific">Mariniphaga anaerophila</name>
    <dbReference type="NCBI Taxonomy" id="1484053"/>
    <lineage>
        <taxon>Bacteria</taxon>
        <taxon>Pseudomonadati</taxon>
        <taxon>Bacteroidota</taxon>
        <taxon>Bacteroidia</taxon>
        <taxon>Marinilabiliales</taxon>
        <taxon>Prolixibacteraceae</taxon>
        <taxon>Mariniphaga</taxon>
    </lineage>
</organism>
<dbReference type="EMBL" id="FQUM01000007">
    <property type="protein sequence ID" value="SHF65096.1"/>
    <property type="molecule type" value="Genomic_DNA"/>
</dbReference>
<dbReference type="InterPro" id="IPR011049">
    <property type="entry name" value="Serralysin-like_metalloprot_C"/>
</dbReference>
<evidence type="ECO:0000313" key="3">
    <source>
        <dbReference type="Proteomes" id="UP000184164"/>
    </source>
</evidence>
<keyword evidence="3" id="KW-1185">Reference proteome</keyword>
<reference evidence="2 3" key="1">
    <citation type="submission" date="2016-11" db="EMBL/GenBank/DDBJ databases">
        <authorList>
            <person name="Jaros S."/>
            <person name="Januszkiewicz K."/>
            <person name="Wedrychowicz H."/>
        </authorList>
    </citation>
    <scope>NUCLEOTIDE SEQUENCE [LARGE SCALE GENOMIC DNA]</scope>
    <source>
        <strain evidence="2 3">DSM 26910</strain>
    </source>
</reference>
<protein>
    <submittedName>
        <fullName evidence="2">Uncharacterized protein</fullName>
    </submittedName>
</protein>
<gene>
    <name evidence="2" type="ORF">SAMN05444274_10757</name>
</gene>
<sequence>MPLLVREVAFFDSKKAREQHKQSRGNPEIAGGRINIADGLKKMAKGRGKCAAGIKKMAGGQQNYADGNEKMPGGRVRSAAGSLKSMGSRSLAAISKTHNLYGDIVCSNPTSASCASSANNHSKQNSSLTSTLFLYVCSQ</sequence>
<name>A0A1M5DDU1_9BACT</name>
<dbReference type="RefSeq" id="WP_073002681.1">
    <property type="nucleotide sequence ID" value="NZ_FQUM01000007.1"/>
</dbReference>
<proteinExistence type="predicted"/>
<dbReference type="Proteomes" id="UP000184164">
    <property type="component" value="Unassembled WGS sequence"/>
</dbReference>
<evidence type="ECO:0000313" key="2">
    <source>
        <dbReference type="EMBL" id="SHF65096.1"/>
    </source>
</evidence>